<keyword evidence="2" id="KW-1185">Reference proteome</keyword>
<evidence type="ECO:0008006" key="3">
    <source>
        <dbReference type="Google" id="ProtNLM"/>
    </source>
</evidence>
<dbReference type="OrthoDB" id="9801098at2"/>
<dbReference type="Pfam" id="PF18306">
    <property type="entry name" value="LDcluster4"/>
    <property type="match status" value="1"/>
</dbReference>
<proteinExistence type="predicted"/>
<evidence type="ECO:0000313" key="2">
    <source>
        <dbReference type="Proteomes" id="UP000318833"/>
    </source>
</evidence>
<dbReference type="Proteomes" id="UP000318833">
    <property type="component" value="Unassembled WGS sequence"/>
</dbReference>
<dbReference type="EMBL" id="VLNR01000083">
    <property type="protein sequence ID" value="TSE04335.1"/>
    <property type="molecule type" value="Genomic_DNA"/>
</dbReference>
<protein>
    <recommendedName>
        <fullName evidence="3">LOG family protein</fullName>
    </recommendedName>
</protein>
<organism evidence="1 2">
    <name type="scientific">Aquimarina algiphila</name>
    <dbReference type="NCBI Taxonomy" id="2047982"/>
    <lineage>
        <taxon>Bacteria</taxon>
        <taxon>Pseudomonadati</taxon>
        <taxon>Bacteroidota</taxon>
        <taxon>Flavobacteriia</taxon>
        <taxon>Flavobacteriales</taxon>
        <taxon>Flavobacteriaceae</taxon>
        <taxon>Aquimarina</taxon>
    </lineage>
</organism>
<reference evidence="1 2" key="1">
    <citation type="submission" date="2019-07" db="EMBL/GenBank/DDBJ databases">
        <title>The draft genome sequence of Aquimarina algiphila M91.</title>
        <authorList>
            <person name="Meng X."/>
        </authorList>
    </citation>
    <scope>NUCLEOTIDE SEQUENCE [LARGE SCALE GENOMIC DNA]</scope>
    <source>
        <strain evidence="1 2">M91</strain>
    </source>
</reference>
<dbReference type="PANTHER" id="PTHR43393">
    <property type="entry name" value="CYTOKININ RIBOSIDE 5'-MONOPHOSPHATE PHOSPHORIBOHYDROLASE"/>
    <property type="match status" value="1"/>
</dbReference>
<name>A0A554VCD1_9FLAO</name>
<dbReference type="PANTHER" id="PTHR43393:SF3">
    <property type="entry name" value="LYSINE DECARBOXYLASE-LIKE PROTEIN"/>
    <property type="match status" value="1"/>
</dbReference>
<dbReference type="AlphaFoldDB" id="A0A554VCD1"/>
<dbReference type="Gene3D" id="3.40.50.450">
    <property type="match status" value="1"/>
</dbReference>
<evidence type="ECO:0000313" key="1">
    <source>
        <dbReference type="EMBL" id="TSE04335.1"/>
    </source>
</evidence>
<dbReference type="RefSeq" id="WP_109436658.1">
    <property type="nucleotide sequence ID" value="NZ_CANLFO010000009.1"/>
</dbReference>
<dbReference type="GO" id="GO:0005829">
    <property type="term" value="C:cytosol"/>
    <property type="evidence" value="ECO:0007669"/>
    <property type="project" value="TreeGrafter"/>
</dbReference>
<sequence length="180" mass="20058">MKKIKYATLFGGAGKNKESKEYKETILIGSLLSRNGYVVKNGGYGGMMEAVSNGVVIEGGKVIGITCKQVGSEKGNEFLSETIVTKKLYQRLELLIQDTNLFIVQKGGIGTLSEVFLTLDIIRKDKSIHRPEVFFIGDVWNDIIGVLKSTVIPEYEHNLFKVVRDGEELEKNIKKNENKS</sequence>
<accession>A0A554VCD1</accession>
<gene>
    <name evidence="1" type="ORF">FOF46_26740</name>
</gene>
<dbReference type="InterPro" id="IPR052341">
    <property type="entry name" value="LOG_family_nucleotidases"/>
</dbReference>
<dbReference type="SUPFAM" id="SSF102405">
    <property type="entry name" value="MCP/YpsA-like"/>
    <property type="match status" value="1"/>
</dbReference>
<dbReference type="InterPro" id="IPR041164">
    <property type="entry name" value="LDcluster4"/>
</dbReference>
<comment type="caution">
    <text evidence="1">The sequence shown here is derived from an EMBL/GenBank/DDBJ whole genome shotgun (WGS) entry which is preliminary data.</text>
</comment>